<proteinExistence type="predicted"/>
<feature type="transmembrane region" description="Helical" evidence="9">
    <location>
        <begin position="200"/>
        <end position="223"/>
    </location>
</feature>
<evidence type="ECO:0000259" key="11">
    <source>
        <dbReference type="Pfam" id="PF13796"/>
    </source>
</evidence>
<feature type="transmembrane region" description="Helical" evidence="9">
    <location>
        <begin position="156"/>
        <end position="180"/>
    </location>
</feature>
<name>A0ABM7M3C0_9ACTN</name>
<keyword evidence="3" id="KW-0597">Phosphoprotein</keyword>
<dbReference type="CDD" id="cd16917">
    <property type="entry name" value="HATPase_UhpB-NarQ-NarX-like"/>
    <property type="match status" value="1"/>
</dbReference>
<evidence type="ECO:0000259" key="10">
    <source>
        <dbReference type="Pfam" id="PF07730"/>
    </source>
</evidence>
<accession>A0ABM7M3C0</accession>
<evidence type="ECO:0000256" key="9">
    <source>
        <dbReference type="SAM" id="Phobius"/>
    </source>
</evidence>
<organism evidence="12 13">
    <name type="scientific">Actinoplanes ianthinogenes</name>
    <dbReference type="NCBI Taxonomy" id="122358"/>
    <lineage>
        <taxon>Bacteria</taxon>
        <taxon>Bacillati</taxon>
        <taxon>Actinomycetota</taxon>
        <taxon>Actinomycetes</taxon>
        <taxon>Micromonosporales</taxon>
        <taxon>Micromonosporaceae</taxon>
        <taxon>Actinoplanes</taxon>
    </lineage>
</organism>
<dbReference type="Gene3D" id="3.30.565.10">
    <property type="entry name" value="Histidine kinase-like ATPase, C-terminal domain"/>
    <property type="match status" value="1"/>
</dbReference>
<comment type="catalytic activity">
    <reaction evidence="1">
        <text>ATP + protein L-histidine = ADP + protein N-phospho-L-histidine.</text>
        <dbReference type="EC" id="2.7.13.3"/>
    </reaction>
</comment>
<keyword evidence="9" id="KW-0472">Membrane</keyword>
<keyword evidence="4" id="KW-0808">Transferase</keyword>
<keyword evidence="5" id="KW-0547">Nucleotide-binding</keyword>
<feature type="domain" description="Signal transduction histidine kinase subgroup 3 dimerisation and phosphoacceptor" evidence="10">
    <location>
        <begin position="260"/>
        <end position="326"/>
    </location>
</feature>
<evidence type="ECO:0000256" key="5">
    <source>
        <dbReference type="ARBA" id="ARBA00022741"/>
    </source>
</evidence>
<feature type="transmembrane region" description="Helical" evidence="9">
    <location>
        <begin position="92"/>
        <end position="112"/>
    </location>
</feature>
<dbReference type="GO" id="GO:0016301">
    <property type="term" value="F:kinase activity"/>
    <property type="evidence" value="ECO:0007669"/>
    <property type="project" value="UniProtKB-KW"/>
</dbReference>
<evidence type="ECO:0000256" key="7">
    <source>
        <dbReference type="ARBA" id="ARBA00022840"/>
    </source>
</evidence>
<reference evidence="12 13" key="1">
    <citation type="submission" date="2020-08" db="EMBL/GenBank/DDBJ databases">
        <title>Whole genome shotgun sequence of Actinoplanes ianthinogenes NBRC 13996.</title>
        <authorList>
            <person name="Komaki H."/>
            <person name="Tamura T."/>
        </authorList>
    </citation>
    <scope>NUCLEOTIDE SEQUENCE [LARGE SCALE GENOMIC DNA]</scope>
    <source>
        <strain evidence="12 13">NBRC 13996</strain>
    </source>
</reference>
<dbReference type="InterPro" id="IPR025828">
    <property type="entry name" value="Put_sensor_dom"/>
</dbReference>
<evidence type="ECO:0000256" key="1">
    <source>
        <dbReference type="ARBA" id="ARBA00000085"/>
    </source>
</evidence>
<dbReference type="Pfam" id="PF13796">
    <property type="entry name" value="Sensor"/>
    <property type="match status" value="1"/>
</dbReference>
<keyword evidence="7" id="KW-0067">ATP-binding</keyword>
<dbReference type="InterPro" id="IPR036890">
    <property type="entry name" value="HATPase_C_sf"/>
</dbReference>
<dbReference type="SUPFAM" id="SSF55874">
    <property type="entry name" value="ATPase domain of HSP90 chaperone/DNA topoisomerase II/histidine kinase"/>
    <property type="match status" value="1"/>
</dbReference>
<dbReference type="InterPro" id="IPR050482">
    <property type="entry name" value="Sensor_HK_TwoCompSys"/>
</dbReference>
<protein>
    <recommendedName>
        <fullName evidence="2">histidine kinase</fullName>
        <ecNumber evidence="2">2.7.13.3</ecNumber>
    </recommendedName>
</protein>
<feature type="transmembrane region" description="Helical" evidence="9">
    <location>
        <begin position="64"/>
        <end position="86"/>
    </location>
</feature>
<dbReference type="Proteomes" id="UP000676967">
    <property type="component" value="Chromosome"/>
</dbReference>
<evidence type="ECO:0000313" key="12">
    <source>
        <dbReference type="EMBL" id="BCJ46053.1"/>
    </source>
</evidence>
<keyword evidence="8" id="KW-0902">Two-component regulatory system</keyword>
<evidence type="ECO:0000313" key="13">
    <source>
        <dbReference type="Proteomes" id="UP000676967"/>
    </source>
</evidence>
<dbReference type="PANTHER" id="PTHR24421">
    <property type="entry name" value="NITRATE/NITRITE SENSOR PROTEIN NARX-RELATED"/>
    <property type="match status" value="1"/>
</dbReference>
<evidence type="ECO:0000256" key="4">
    <source>
        <dbReference type="ARBA" id="ARBA00022679"/>
    </source>
</evidence>
<keyword evidence="9" id="KW-0812">Transmembrane</keyword>
<keyword evidence="9" id="KW-1133">Transmembrane helix</keyword>
<evidence type="ECO:0000256" key="2">
    <source>
        <dbReference type="ARBA" id="ARBA00012438"/>
    </source>
</evidence>
<dbReference type="EMBL" id="AP023356">
    <property type="protein sequence ID" value="BCJ46053.1"/>
    <property type="molecule type" value="Genomic_DNA"/>
</dbReference>
<evidence type="ECO:0000256" key="3">
    <source>
        <dbReference type="ARBA" id="ARBA00022553"/>
    </source>
</evidence>
<dbReference type="PANTHER" id="PTHR24421:SF10">
    <property type="entry name" value="NITRATE_NITRITE SENSOR PROTEIN NARQ"/>
    <property type="match status" value="1"/>
</dbReference>
<dbReference type="EC" id="2.7.13.3" evidence="2"/>
<dbReference type="InterPro" id="IPR011712">
    <property type="entry name" value="Sig_transdc_His_kin_sub3_dim/P"/>
</dbReference>
<keyword evidence="6 12" id="KW-0418">Kinase</keyword>
<keyword evidence="13" id="KW-1185">Reference proteome</keyword>
<sequence>MGASLPPGPVGSIGVSWSFTGIPSTTDSAVRGLYRRPVIVRTAWQAVMQNPVRFLASSWPWRSLAYLVSGVLVGAATVASLAVLLIGGTLLAVALVGLVLLFAAALSGPVVARFERMRLRLVDHDPAPDPHRAPLEPGWRGWLAVRLREQQTWRELGYVVVSALALWWIDFAILALSLSLPVVSAGEIVVDPQVPWFGRIFLAVVTPVLVLVAAYPVTVWAGARAALARTILAPRDAEIGARLTEVARSRARLVDAFEVERRRIERDLHDGAQQRLVGLTLALGLARLDLPDGSPAAGSIDDAHEQATLALAELRELIRGVHPQVLTDRGLIAAAADLASRSPVPVDIDITLPGRLPTAVETTAYFVIAETLANVAKHSRAGRAAVRGRLLDRRLIVEIRDDGVGGADSAAGTGLSGLLDRAAAADGTLAVSSPAGGPTIITLELPCRSE</sequence>
<dbReference type="Pfam" id="PF07730">
    <property type="entry name" value="HisKA_3"/>
    <property type="match status" value="1"/>
</dbReference>
<gene>
    <name evidence="12" type="ORF">Aiant_67100</name>
</gene>
<dbReference type="Gene3D" id="1.20.5.1930">
    <property type="match status" value="1"/>
</dbReference>
<feature type="domain" description="Putative sensor" evidence="11">
    <location>
        <begin position="66"/>
        <end position="232"/>
    </location>
</feature>
<evidence type="ECO:0000256" key="6">
    <source>
        <dbReference type="ARBA" id="ARBA00022777"/>
    </source>
</evidence>
<evidence type="ECO:0000256" key="8">
    <source>
        <dbReference type="ARBA" id="ARBA00023012"/>
    </source>
</evidence>